<evidence type="ECO:0000313" key="1">
    <source>
        <dbReference type="EMBL" id="KKM74215.1"/>
    </source>
</evidence>
<dbReference type="EMBL" id="LAZR01009176">
    <property type="protein sequence ID" value="KKM74215.1"/>
    <property type="molecule type" value="Genomic_DNA"/>
</dbReference>
<sequence>MVKCLICGKIIWFWQLKGWSADKEELLIHKKCYAEQFEEDIAGSDEE</sequence>
<accession>A0A0F9MC44</accession>
<protein>
    <submittedName>
        <fullName evidence="1">Uncharacterized protein</fullName>
    </submittedName>
</protein>
<organism evidence="1">
    <name type="scientific">marine sediment metagenome</name>
    <dbReference type="NCBI Taxonomy" id="412755"/>
    <lineage>
        <taxon>unclassified sequences</taxon>
        <taxon>metagenomes</taxon>
        <taxon>ecological metagenomes</taxon>
    </lineage>
</organism>
<proteinExistence type="predicted"/>
<comment type="caution">
    <text evidence="1">The sequence shown here is derived from an EMBL/GenBank/DDBJ whole genome shotgun (WGS) entry which is preliminary data.</text>
</comment>
<reference evidence="1" key="1">
    <citation type="journal article" date="2015" name="Nature">
        <title>Complex archaea that bridge the gap between prokaryotes and eukaryotes.</title>
        <authorList>
            <person name="Spang A."/>
            <person name="Saw J.H."/>
            <person name="Jorgensen S.L."/>
            <person name="Zaremba-Niedzwiedzka K."/>
            <person name="Martijn J."/>
            <person name="Lind A.E."/>
            <person name="van Eijk R."/>
            <person name="Schleper C."/>
            <person name="Guy L."/>
            <person name="Ettema T.J."/>
        </authorList>
    </citation>
    <scope>NUCLEOTIDE SEQUENCE</scope>
</reference>
<name>A0A0F9MC44_9ZZZZ</name>
<gene>
    <name evidence="1" type="ORF">LCGC14_1402570</name>
</gene>
<dbReference type="AlphaFoldDB" id="A0A0F9MC44"/>